<evidence type="ECO:0000256" key="1">
    <source>
        <dbReference type="ARBA" id="ARBA00022679"/>
    </source>
</evidence>
<name>A0ABR6ZHS1_9BURK</name>
<dbReference type="InterPro" id="IPR016039">
    <property type="entry name" value="Thiolase-like"/>
</dbReference>
<evidence type="ECO:0000259" key="3">
    <source>
        <dbReference type="Pfam" id="PF08541"/>
    </source>
</evidence>
<feature type="domain" description="Beta-ketoacyl-[acyl-carrier-protein] synthase III C-terminal" evidence="3">
    <location>
        <begin position="295"/>
        <end position="358"/>
    </location>
</feature>
<keyword evidence="2" id="KW-0012">Acyltransferase</keyword>
<keyword evidence="1" id="KW-0808">Transferase</keyword>
<feature type="domain" description="Beta-ketoacyl-[acyl-carrier-protein] synthase III N-terminal" evidence="4">
    <location>
        <begin position="147"/>
        <end position="218"/>
    </location>
</feature>
<accession>A0ABR6ZHS1</accession>
<dbReference type="PANTHER" id="PTHR34069">
    <property type="entry name" value="3-OXOACYL-[ACYL-CARRIER-PROTEIN] SYNTHASE 3"/>
    <property type="match status" value="1"/>
</dbReference>
<dbReference type="RefSeq" id="WP_186956978.1">
    <property type="nucleotide sequence ID" value="NZ_JACOFX010000027.1"/>
</dbReference>
<sequence length="394" mass="42500">MNKFQTPIVRPLAETIGTPIVQRDRRQLLGHATALPGPAIGTEELCERISRNFSIPTHRHVRVIAPRLAVHRRHLCRDFTSAQEAPRPSSRNPELAAQAVSLALNRANIPVSALAYLISHTATPAQLLPGGSAEIARLLGYTGPHVELRQACTGFANALQFAFALTSHADAAPVAIVGVETGSVYFSPELLQRDSSQWINFLQMGDGAAAVIIGARREVDPASLIAKQDGSSSAQKWISHAYFGQCQQAPAAGLRLAFGGSDRSAAPTGPLYFEHDFTSVAKHGAMLLDAGREVLRKHGIDIHQADFIVPHQASGAVAPWLAKYWDIPIDRISRHAQEVGNLGSASIWAALDHAITSRQQVTVSPPNTNMAERRCIFLGAEATQYSYGGFVLED</sequence>
<dbReference type="SUPFAM" id="SSF53901">
    <property type="entry name" value="Thiolase-like"/>
    <property type="match status" value="1"/>
</dbReference>
<reference evidence="5 6" key="1">
    <citation type="submission" date="2020-08" db="EMBL/GenBank/DDBJ databases">
        <title>Novel species isolated from subtropical streams in China.</title>
        <authorList>
            <person name="Lu H."/>
        </authorList>
    </citation>
    <scope>NUCLEOTIDE SEQUENCE [LARGE SCALE GENOMIC DNA]</scope>
    <source>
        <strain evidence="5 6">NL8W</strain>
    </source>
</reference>
<dbReference type="Gene3D" id="3.40.47.10">
    <property type="match status" value="2"/>
</dbReference>
<dbReference type="PANTHER" id="PTHR34069:SF2">
    <property type="entry name" value="BETA-KETOACYL-[ACYL-CARRIER-PROTEIN] SYNTHASE III"/>
    <property type="match status" value="1"/>
</dbReference>
<evidence type="ECO:0000256" key="2">
    <source>
        <dbReference type="ARBA" id="ARBA00023315"/>
    </source>
</evidence>
<dbReference type="Pfam" id="PF08541">
    <property type="entry name" value="ACP_syn_III_C"/>
    <property type="match status" value="1"/>
</dbReference>
<keyword evidence="6" id="KW-1185">Reference proteome</keyword>
<organism evidence="5 6">
    <name type="scientific">Undibacterium umbellatum</name>
    <dbReference type="NCBI Taxonomy" id="2762300"/>
    <lineage>
        <taxon>Bacteria</taxon>
        <taxon>Pseudomonadati</taxon>
        <taxon>Pseudomonadota</taxon>
        <taxon>Betaproteobacteria</taxon>
        <taxon>Burkholderiales</taxon>
        <taxon>Oxalobacteraceae</taxon>
        <taxon>Undibacterium</taxon>
    </lineage>
</organism>
<evidence type="ECO:0000313" key="5">
    <source>
        <dbReference type="EMBL" id="MBC3911270.1"/>
    </source>
</evidence>
<dbReference type="InterPro" id="IPR013747">
    <property type="entry name" value="ACP_syn_III_C"/>
</dbReference>
<evidence type="ECO:0000313" key="6">
    <source>
        <dbReference type="Proteomes" id="UP000646911"/>
    </source>
</evidence>
<dbReference type="EMBL" id="JACOFX010000027">
    <property type="protein sequence ID" value="MBC3911270.1"/>
    <property type="molecule type" value="Genomic_DNA"/>
</dbReference>
<dbReference type="Pfam" id="PF08545">
    <property type="entry name" value="ACP_syn_III"/>
    <property type="match status" value="1"/>
</dbReference>
<dbReference type="Proteomes" id="UP000646911">
    <property type="component" value="Unassembled WGS sequence"/>
</dbReference>
<gene>
    <name evidence="5" type="ORF">H8L47_27290</name>
</gene>
<evidence type="ECO:0000259" key="4">
    <source>
        <dbReference type="Pfam" id="PF08545"/>
    </source>
</evidence>
<protein>
    <submittedName>
        <fullName evidence="5">3-oxoacyl-ACP synthase</fullName>
    </submittedName>
</protein>
<proteinExistence type="predicted"/>
<comment type="caution">
    <text evidence="5">The sequence shown here is derived from an EMBL/GenBank/DDBJ whole genome shotgun (WGS) entry which is preliminary data.</text>
</comment>
<dbReference type="InterPro" id="IPR013751">
    <property type="entry name" value="ACP_syn_III_N"/>
</dbReference>